<dbReference type="PANTHER" id="PTHR13943:SF77">
    <property type="entry name" value="LRAT DOMAIN-CONTAINING PROTEIN"/>
    <property type="match status" value="1"/>
</dbReference>
<dbReference type="Proteomes" id="UP001432027">
    <property type="component" value="Unassembled WGS sequence"/>
</dbReference>
<evidence type="ECO:0000313" key="3">
    <source>
        <dbReference type="Proteomes" id="UP001432027"/>
    </source>
</evidence>
<dbReference type="InterPro" id="IPR051496">
    <property type="entry name" value="H-rev107_PLA/AT"/>
</dbReference>
<dbReference type="GO" id="GO:0070292">
    <property type="term" value="P:N-acylphosphatidylethanolamine metabolic process"/>
    <property type="evidence" value="ECO:0007669"/>
    <property type="project" value="TreeGrafter"/>
</dbReference>
<sequence>WAFYEGVKDGIPYAIHYTSGCDKGKEEVRSEPLMEMAGLIYARKNNGWDEKWIPLPQDEILRRAKEEGKNTDFTSNEHFALSCRYGEKWGEPVKAPKTLKYYVETAGDGVIVVFMVPVAFVFFSSLYWAGRLSEKIKNFRESEDSPGKP</sequence>
<proteinExistence type="predicted"/>
<dbReference type="EMBL" id="BTSX01000001">
    <property type="protein sequence ID" value="GMS79742.1"/>
    <property type="molecule type" value="Genomic_DNA"/>
</dbReference>
<organism evidence="2 3">
    <name type="scientific">Pristionchus entomophagus</name>
    <dbReference type="NCBI Taxonomy" id="358040"/>
    <lineage>
        <taxon>Eukaryota</taxon>
        <taxon>Metazoa</taxon>
        <taxon>Ecdysozoa</taxon>
        <taxon>Nematoda</taxon>
        <taxon>Chromadorea</taxon>
        <taxon>Rhabditida</taxon>
        <taxon>Rhabditina</taxon>
        <taxon>Diplogasteromorpha</taxon>
        <taxon>Diplogasteroidea</taxon>
        <taxon>Neodiplogasteridae</taxon>
        <taxon>Pristionchus</taxon>
    </lineage>
</organism>
<evidence type="ECO:0000313" key="2">
    <source>
        <dbReference type="EMBL" id="GMS79742.1"/>
    </source>
</evidence>
<comment type="caution">
    <text evidence="2">The sequence shown here is derived from an EMBL/GenBank/DDBJ whole genome shotgun (WGS) entry which is preliminary data.</text>
</comment>
<dbReference type="GO" id="GO:0005737">
    <property type="term" value="C:cytoplasm"/>
    <property type="evidence" value="ECO:0007669"/>
    <property type="project" value="TreeGrafter"/>
</dbReference>
<protein>
    <submittedName>
        <fullName evidence="2">Uncharacterized protein</fullName>
    </submittedName>
</protein>
<feature type="non-terminal residue" evidence="2">
    <location>
        <position position="1"/>
    </location>
</feature>
<dbReference type="Gene3D" id="3.90.1720.10">
    <property type="entry name" value="endopeptidase domain like (from Nostoc punctiforme)"/>
    <property type="match status" value="1"/>
</dbReference>
<keyword evidence="1" id="KW-0472">Membrane</keyword>
<evidence type="ECO:0000256" key="1">
    <source>
        <dbReference type="SAM" id="Phobius"/>
    </source>
</evidence>
<dbReference type="AlphaFoldDB" id="A0AAV5SBB6"/>
<accession>A0AAV5SBB6</accession>
<gene>
    <name evidence="2" type="ORF">PENTCL1PPCAC_1917</name>
</gene>
<dbReference type="GO" id="GO:0008970">
    <property type="term" value="F:phospholipase A1 activity"/>
    <property type="evidence" value="ECO:0007669"/>
    <property type="project" value="TreeGrafter"/>
</dbReference>
<dbReference type="PANTHER" id="PTHR13943">
    <property type="entry name" value="HRAS-LIKE SUPPRESSOR - RELATED"/>
    <property type="match status" value="1"/>
</dbReference>
<keyword evidence="1" id="KW-1133">Transmembrane helix</keyword>
<reference evidence="2" key="1">
    <citation type="submission" date="2023-10" db="EMBL/GenBank/DDBJ databases">
        <title>Genome assembly of Pristionchus species.</title>
        <authorList>
            <person name="Yoshida K."/>
            <person name="Sommer R.J."/>
        </authorList>
    </citation>
    <scope>NUCLEOTIDE SEQUENCE</scope>
    <source>
        <strain evidence="2">RS0144</strain>
    </source>
</reference>
<dbReference type="GO" id="GO:0016410">
    <property type="term" value="F:N-acyltransferase activity"/>
    <property type="evidence" value="ECO:0007669"/>
    <property type="project" value="TreeGrafter"/>
</dbReference>
<dbReference type="GO" id="GO:0004623">
    <property type="term" value="F:phospholipase A2 activity"/>
    <property type="evidence" value="ECO:0007669"/>
    <property type="project" value="TreeGrafter"/>
</dbReference>
<feature type="transmembrane region" description="Helical" evidence="1">
    <location>
        <begin position="109"/>
        <end position="130"/>
    </location>
</feature>
<keyword evidence="1" id="KW-0812">Transmembrane</keyword>
<name>A0AAV5SBB6_9BILA</name>
<keyword evidence="3" id="KW-1185">Reference proteome</keyword>